<feature type="transmembrane region" description="Helical" evidence="1">
    <location>
        <begin position="96"/>
        <end position="116"/>
    </location>
</feature>
<feature type="transmembrane region" description="Helical" evidence="1">
    <location>
        <begin position="12"/>
        <end position="29"/>
    </location>
</feature>
<evidence type="ECO:0000313" key="3">
    <source>
        <dbReference type="Proteomes" id="UP001569428"/>
    </source>
</evidence>
<dbReference type="RefSeq" id="WP_371840332.1">
    <property type="nucleotide sequence ID" value="NZ_JBGMEK010000049.1"/>
</dbReference>
<protein>
    <submittedName>
        <fullName evidence="2">Uncharacterized protein</fullName>
    </submittedName>
</protein>
<accession>A0ABV4P2U5</accession>
<feature type="transmembrane region" description="Helical" evidence="1">
    <location>
        <begin position="35"/>
        <end position="56"/>
    </location>
</feature>
<dbReference type="EMBL" id="JBGMEK010000049">
    <property type="protein sequence ID" value="MFA0812639.1"/>
    <property type="molecule type" value="Genomic_DNA"/>
</dbReference>
<evidence type="ECO:0000256" key="1">
    <source>
        <dbReference type="SAM" id="Phobius"/>
    </source>
</evidence>
<keyword evidence="1" id="KW-1133">Transmembrane helix</keyword>
<proteinExistence type="predicted"/>
<comment type="caution">
    <text evidence="2">The sequence shown here is derived from an EMBL/GenBank/DDBJ whole genome shotgun (WGS) entry which is preliminary data.</text>
</comment>
<sequence>MNSQHSAREYVLIFSSALALVPAWLVGVVDIEIWVLLRAVLVFLALLLGLKIYALLGVYELNEKPMKYGFLISGFASIVLFQFLKNGLAGFTGRELFIAISFVPLIVLVLTQKIIFTHSANSD</sequence>
<dbReference type="Proteomes" id="UP001569428">
    <property type="component" value="Unassembled WGS sequence"/>
</dbReference>
<keyword evidence="1" id="KW-0812">Transmembrane</keyword>
<keyword evidence="1" id="KW-0472">Membrane</keyword>
<feature type="transmembrane region" description="Helical" evidence="1">
    <location>
        <begin position="68"/>
        <end position="84"/>
    </location>
</feature>
<keyword evidence="3" id="KW-1185">Reference proteome</keyword>
<name>A0ABV4P2U5_9GAMM</name>
<organism evidence="2 3">
    <name type="scientific">Microbulbifer epialgicus</name>
    <dbReference type="NCBI Taxonomy" id="393907"/>
    <lineage>
        <taxon>Bacteria</taxon>
        <taxon>Pseudomonadati</taxon>
        <taxon>Pseudomonadota</taxon>
        <taxon>Gammaproteobacteria</taxon>
        <taxon>Cellvibrionales</taxon>
        <taxon>Microbulbiferaceae</taxon>
        <taxon>Microbulbifer</taxon>
    </lineage>
</organism>
<gene>
    <name evidence="2" type="ORF">ACCI49_17125</name>
</gene>
<evidence type="ECO:0000313" key="2">
    <source>
        <dbReference type="EMBL" id="MFA0812639.1"/>
    </source>
</evidence>
<reference evidence="2 3" key="1">
    <citation type="submission" date="2024-08" db="EMBL/GenBank/DDBJ databases">
        <authorList>
            <person name="Ishaq N."/>
        </authorList>
    </citation>
    <scope>NUCLEOTIDE SEQUENCE [LARGE SCALE GENOMIC DNA]</scope>
    <source>
        <strain evidence="2 3">DSM 18651</strain>
    </source>
</reference>